<dbReference type="AlphaFoldDB" id="C8X3H5"/>
<dbReference type="InterPro" id="IPR022572">
    <property type="entry name" value="DNA_rep/recomb_RecO_N"/>
</dbReference>
<comment type="function">
    <text evidence="7">Involved in DNA repair and RecF pathway recombination.</text>
</comment>
<dbReference type="NCBIfam" id="TIGR00613">
    <property type="entry name" value="reco"/>
    <property type="match status" value="1"/>
</dbReference>
<dbReference type="SUPFAM" id="SSF50249">
    <property type="entry name" value="Nucleic acid-binding proteins"/>
    <property type="match status" value="1"/>
</dbReference>
<reference evidence="10" key="1">
    <citation type="submission" date="2009-09" db="EMBL/GenBank/DDBJ databases">
        <title>The complete chromosome of Desulfohalobium retbaense DSM 5692.</title>
        <authorList>
            <consortium name="US DOE Joint Genome Institute (JGI-PGF)"/>
            <person name="Lucas S."/>
            <person name="Copeland A."/>
            <person name="Lapidus A."/>
            <person name="Glavina del Rio T."/>
            <person name="Dalin E."/>
            <person name="Tice H."/>
            <person name="Bruce D."/>
            <person name="Goodwin L."/>
            <person name="Pitluck S."/>
            <person name="Kyrpides N."/>
            <person name="Mavromatis K."/>
            <person name="Ivanova N."/>
            <person name="Mikhailova N."/>
            <person name="Munk A.C."/>
            <person name="Brettin T."/>
            <person name="Detter J.C."/>
            <person name="Han C."/>
            <person name="Tapia R."/>
            <person name="Larimer F."/>
            <person name="Land M."/>
            <person name="Hauser L."/>
            <person name="Markowitz V."/>
            <person name="Cheng J.-F."/>
            <person name="Hugenholtz P."/>
            <person name="Woyke T."/>
            <person name="Wu D."/>
            <person name="Spring S."/>
            <person name="Klenk H.-P."/>
            <person name="Eisen J.A."/>
        </authorList>
    </citation>
    <scope>NUCLEOTIDE SEQUENCE [LARGE SCALE GENOMIC DNA]</scope>
    <source>
        <strain evidence="10">DSM 5692</strain>
    </source>
</reference>
<dbReference type="EMBL" id="CP001734">
    <property type="protein sequence ID" value="ACV68972.1"/>
    <property type="molecule type" value="Genomic_DNA"/>
</dbReference>
<dbReference type="OrthoDB" id="9780797at2"/>
<proteinExistence type="inferred from homology"/>
<dbReference type="InterPro" id="IPR037278">
    <property type="entry name" value="ARFGAP/RecO"/>
</dbReference>
<dbReference type="Gene3D" id="1.20.1440.120">
    <property type="entry name" value="Recombination protein O, C-terminal domain"/>
    <property type="match status" value="1"/>
</dbReference>
<dbReference type="STRING" id="485915.Dret_1688"/>
<dbReference type="InterPro" id="IPR003717">
    <property type="entry name" value="RecO"/>
</dbReference>
<dbReference type="Gene3D" id="2.40.50.140">
    <property type="entry name" value="Nucleic acid-binding proteins"/>
    <property type="match status" value="1"/>
</dbReference>
<dbReference type="PANTHER" id="PTHR33991">
    <property type="entry name" value="DNA REPAIR PROTEIN RECO"/>
    <property type="match status" value="1"/>
</dbReference>
<evidence type="ECO:0000256" key="1">
    <source>
        <dbReference type="ARBA" id="ARBA00007452"/>
    </source>
</evidence>
<dbReference type="Pfam" id="PF11967">
    <property type="entry name" value="RecO_N"/>
    <property type="match status" value="1"/>
</dbReference>
<dbReference type="InterPro" id="IPR042242">
    <property type="entry name" value="RecO_C"/>
</dbReference>
<evidence type="ECO:0000256" key="7">
    <source>
        <dbReference type="HAMAP-Rule" id="MF_00201"/>
    </source>
</evidence>
<dbReference type="PANTHER" id="PTHR33991:SF1">
    <property type="entry name" value="DNA REPAIR PROTEIN RECO"/>
    <property type="match status" value="1"/>
</dbReference>
<dbReference type="RefSeq" id="WP_015752115.1">
    <property type="nucleotide sequence ID" value="NC_013223.1"/>
</dbReference>
<dbReference type="Pfam" id="PF02565">
    <property type="entry name" value="RecO_C"/>
    <property type="match status" value="1"/>
</dbReference>
<evidence type="ECO:0000313" key="9">
    <source>
        <dbReference type="EMBL" id="ACV68972.1"/>
    </source>
</evidence>
<evidence type="ECO:0000256" key="2">
    <source>
        <dbReference type="ARBA" id="ARBA00021310"/>
    </source>
</evidence>
<dbReference type="HOGENOM" id="CLU_066632_2_1_7"/>
<keyword evidence="3 7" id="KW-0227">DNA damage</keyword>
<sequence>MSEEFTEPVVVLHVGLFREADCWVRLLSPSKGVVTGFAFGGMRSRRRFCGCLDAVSKVQFRFQRSKRGEYLTLCEGALLDRFTGVRQRPGRLGMAVNCLKFVEAVQLGEHGAPEIFALLTQTLQLLDETPALEPVVPLFFRARVAFEHGYQPELDQCLLCGCDLEPGRNASFVLERGGLVCGACQGRAPGPLAALERGQWELLRRVLLAPPEQWPVFPERADQVVQATARLLDQYVQYHLGVQWDGNRFVRS</sequence>
<feature type="domain" description="DNA replication/recombination mediator RecO N-terminal" evidence="8">
    <location>
        <begin position="1"/>
        <end position="75"/>
    </location>
</feature>
<dbReference type="KEGG" id="drt:Dret_1688"/>
<dbReference type="InterPro" id="IPR012340">
    <property type="entry name" value="NA-bd_OB-fold"/>
</dbReference>
<dbReference type="eggNOG" id="COG1381">
    <property type="taxonomic scope" value="Bacteria"/>
</dbReference>
<keyword evidence="5 7" id="KW-0234">DNA repair</keyword>
<evidence type="ECO:0000256" key="4">
    <source>
        <dbReference type="ARBA" id="ARBA00023172"/>
    </source>
</evidence>
<protein>
    <recommendedName>
        <fullName evidence="2 7">DNA repair protein RecO</fullName>
    </recommendedName>
    <alternativeName>
        <fullName evidence="6 7">Recombination protein O</fullName>
    </alternativeName>
</protein>
<dbReference type="GO" id="GO:0006302">
    <property type="term" value="P:double-strand break repair"/>
    <property type="evidence" value="ECO:0007669"/>
    <property type="project" value="TreeGrafter"/>
</dbReference>
<evidence type="ECO:0000313" key="10">
    <source>
        <dbReference type="Proteomes" id="UP000001052"/>
    </source>
</evidence>
<gene>
    <name evidence="7" type="primary">recO</name>
    <name evidence="9" type="ordered locus">Dret_1688</name>
</gene>
<reference evidence="9 10" key="2">
    <citation type="journal article" date="2010" name="Stand. Genomic Sci.">
        <title>Complete genome sequence of Desulfohalobium retbaense type strain (HR(100)).</title>
        <authorList>
            <person name="Spring S."/>
            <person name="Nolan M."/>
            <person name="Lapidus A."/>
            <person name="Glavina Del Rio T."/>
            <person name="Copeland A."/>
            <person name="Tice H."/>
            <person name="Cheng J.F."/>
            <person name="Lucas S."/>
            <person name="Land M."/>
            <person name="Chen F."/>
            <person name="Bruce D."/>
            <person name="Goodwin L."/>
            <person name="Pitluck S."/>
            <person name="Ivanova N."/>
            <person name="Mavromatis K."/>
            <person name="Mikhailova N."/>
            <person name="Pati A."/>
            <person name="Chen A."/>
            <person name="Palaniappan K."/>
            <person name="Hauser L."/>
            <person name="Chang Y.J."/>
            <person name="Jeffries C.D."/>
            <person name="Munk C."/>
            <person name="Kiss H."/>
            <person name="Chain P."/>
            <person name="Han C."/>
            <person name="Brettin T."/>
            <person name="Detter J.C."/>
            <person name="Schuler E."/>
            <person name="Goker M."/>
            <person name="Rohde M."/>
            <person name="Bristow J."/>
            <person name="Eisen J.A."/>
            <person name="Markowitz V."/>
            <person name="Hugenholtz P."/>
            <person name="Kyrpides N.C."/>
            <person name="Klenk H.P."/>
        </authorList>
    </citation>
    <scope>NUCLEOTIDE SEQUENCE [LARGE SCALE GENOMIC DNA]</scope>
    <source>
        <strain evidence="9 10">DSM 5692</strain>
    </source>
</reference>
<keyword evidence="10" id="KW-1185">Reference proteome</keyword>
<evidence type="ECO:0000256" key="5">
    <source>
        <dbReference type="ARBA" id="ARBA00023204"/>
    </source>
</evidence>
<evidence type="ECO:0000256" key="3">
    <source>
        <dbReference type="ARBA" id="ARBA00022763"/>
    </source>
</evidence>
<comment type="similarity">
    <text evidence="1 7">Belongs to the RecO family.</text>
</comment>
<dbReference type="HAMAP" id="MF_00201">
    <property type="entry name" value="RecO"/>
    <property type="match status" value="1"/>
</dbReference>
<evidence type="ECO:0000259" key="8">
    <source>
        <dbReference type="Pfam" id="PF11967"/>
    </source>
</evidence>
<accession>C8X3H5</accession>
<dbReference type="GO" id="GO:0006310">
    <property type="term" value="P:DNA recombination"/>
    <property type="evidence" value="ECO:0007669"/>
    <property type="project" value="UniProtKB-UniRule"/>
</dbReference>
<dbReference type="Proteomes" id="UP000001052">
    <property type="component" value="Chromosome"/>
</dbReference>
<dbReference type="GO" id="GO:0043590">
    <property type="term" value="C:bacterial nucleoid"/>
    <property type="evidence" value="ECO:0007669"/>
    <property type="project" value="TreeGrafter"/>
</dbReference>
<dbReference type="SUPFAM" id="SSF57863">
    <property type="entry name" value="ArfGap/RecO-like zinc finger"/>
    <property type="match status" value="1"/>
</dbReference>
<keyword evidence="4 7" id="KW-0233">DNA recombination</keyword>
<name>C8X3H5_DESRD</name>
<evidence type="ECO:0000256" key="6">
    <source>
        <dbReference type="ARBA" id="ARBA00033409"/>
    </source>
</evidence>
<organism evidence="9 10">
    <name type="scientific">Desulfohalobium retbaense (strain ATCC 49708 / DSM 5692 / JCM 16813 / HR100)</name>
    <dbReference type="NCBI Taxonomy" id="485915"/>
    <lineage>
        <taxon>Bacteria</taxon>
        <taxon>Pseudomonadati</taxon>
        <taxon>Thermodesulfobacteriota</taxon>
        <taxon>Desulfovibrionia</taxon>
        <taxon>Desulfovibrionales</taxon>
        <taxon>Desulfohalobiaceae</taxon>
        <taxon>Desulfohalobium</taxon>
    </lineage>
</organism>